<accession>A0A0C5WPV5</accession>
<dbReference type="InterPro" id="IPR032312">
    <property type="entry name" value="LacZ_4"/>
</dbReference>
<gene>
    <name evidence="13" type="ORF">AW14_13500</name>
</gene>
<dbReference type="Pfam" id="PF02837">
    <property type="entry name" value="Glyco_hydro_2_N"/>
    <property type="match status" value="1"/>
</dbReference>
<evidence type="ECO:0000256" key="2">
    <source>
        <dbReference type="ARBA" id="ARBA00001913"/>
    </source>
</evidence>
<evidence type="ECO:0000256" key="11">
    <source>
        <dbReference type="SAM" id="SignalP"/>
    </source>
</evidence>
<feature type="chain" id="PRO_5002184549" description="Beta-galactosidase" evidence="11">
    <location>
        <begin position="20"/>
        <end position="1031"/>
    </location>
</feature>
<feature type="domain" description="Beta galactosidase small chain/" evidence="12">
    <location>
        <begin position="759"/>
        <end position="1028"/>
    </location>
</feature>
<dbReference type="Gene3D" id="2.60.120.260">
    <property type="entry name" value="Galactose-binding domain-like"/>
    <property type="match status" value="1"/>
</dbReference>
<dbReference type="Pfam" id="PF02929">
    <property type="entry name" value="Bgal_small_N"/>
    <property type="match status" value="1"/>
</dbReference>
<comment type="catalytic activity">
    <reaction evidence="1 10">
        <text>Hydrolysis of terminal non-reducing beta-D-galactose residues in beta-D-galactosides.</text>
        <dbReference type="EC" id="3.2.1.23"/>
    </reaction>
</comment>
<dbReference type="SMART" id="SM01038">
    <property type="entry name" value="Bgal_small_N"/>
    <property type="match status" value="1"/>
</dbReference>
<dbReference type="KEGG" id="sze:AW14_13500"/>
<dbReference type="SUPFAM" id="SSF49785">
    <property type="entry name" value="Galactose-binding domain-like"/>
    <property type="match status" value="1"/>
</dbReference>
<evidence type="ECO:0000256" key="4">
    <source>
        <dbReference type="ARBA" id="ARBA00011245"/>
    </source>
</evidence>
<dbReference type="AlphaFoldDB" id="A0A0C5WPV5"/>
<dbReference type="Gene3D" id="2.70.98.10">
    <property type="match status" value="1"/>
</dbReference>
<dbReference type="GO" id="GO:0009341">
    <property type="term" value="C:beta-galactosidase complex"/>
    <property type="evidence" value="ECO:0007669"/>
    <property type="project" value="InterPro"/>
</dbReference>
<dbReference type="Pfam" id="PF02836">
    <property type="entry name" value="Glyco_hydro_2_C"/>
    <property type="match status" value="1"/>
</dbReference>
<dbReference type="InterPro" id="IPR014718">
    <property type="entry name" value="GH-type_carb-bd"/>
</dbReference>
<dbReference type="InterPro" id="IPR004199">
    <property type="entry name" value="B-gal_small/dom_5"/>
</dbReference>
<dbReference type="InterPro" id="IPR017853">
    <property type="entry name" value="GH"/>
</dbReference>
<dbReference type="RefSeq" id="WP_044639221.1">
    <property type="nucleotide sequence ID" value="NZ_CP007202.1"/>
</dbReference>
<evidence type="ECO:0000313" key="14">
    <source>
        <dbReference type="Proteomes" id="UP000032229"/>
    </source>
</evidence>
<keyword evidence="7" id="KW-0106">Calcium</keyword>
<dbReference type="Gene3D" id="3.20.20.80">
    <property type="entry name" value="Glycosidases"/>
    <property type="match status" value="1"/>
</dbReference>
<protein>
    <recommendedName>
        <fullName evidence="5 10">Beta-galactosidase</fullName>
        <ecNumber evidence="5 10">3.2.1.23</ecNumber>
    </recommendedName>
    <alternativeName>
        <fullName evidence="9 10">Lactase</fullName>
    </alternativeName>
</protein>
<evidence type="ECO:0000313" key="13">
    <source>
        <dbReference type="EMBL" id="AJR04975.1"/>
    </source>
</evidence>
<comment type="cofactor">
    <cofactor evidence="2">
        <name>Ca(2+)</name>
        <dbReference type="ChEBI" id="CHEBI:29108"/>
    </cofactor>
</comment>
<evidence type="ECO:0000256" key="9">
    <source>
        <dbReference type="ARBA" id="ARBA00032230"/>
    </source>
</evidence>
<evidence type="ECO:0000256" key="10">
    <source>
        <dbReference type="RuleBase" id="RU361154"/>
    </source>
</evidence>
<dbReference type="InterPro" id="IPR036156">
    <property type="entry name" value="Beta-gal/glucu_dom_sf"/>
</dbReference>
<dbReference type="GO" id="GO:0005990">
    <property type="term" value="P:lactose catabolic process"/>
    <property type="evidence" value="ECO:0007669"/>
    <property type="project" value="TreeGrafter"/>
</dbReference>
<dbReference type="PANTHER" id="PTHR46323:SF2">
    <property type="entry name" value="BETA-GALACTOSIDASE"/>
    <property type="match status" value="1"/>
</dbReference>
<dbReference type="InterPro" id="IPR023232">
    <property type="entry name" value="Glyco_hydro_2_AS"/>
</dbReference>
<dbReference type="Gene3D" id="2.60.40.10">
    <property type="entry name" value="Immunoglobulins"/>
    <property type="match status" value="2"/>
</dbReference>
<dbReference type="InterPro" id="IPR013783">
    <property type="entry name" value="Ig-like_fold"/>
</dbReference>
<dbReference type="Pfam" id="PF00703">
    <property type="entry name" value="Glyco_hydro_2"/>
    <property type="match status" value="1"/>
</dbReference>
<dbReference type="SUPFAM" id="SSF49303">
    <property type="entry name" value="beta-Galactosidase/glucuronidase domain"/>
    <property type="match status" value="2"/>
</dbReference>
<comment type="subunit">
    <text evidence="4">Monomer.</text>
</comment>
<dbReference type="GO" id="GO:0030246">
    <property type="term" value="F:carbohydrate binding"/>
    <property type="evidence" value="ECO:0007669"/>
    <property type="project" value="InterPro"/>
</dbReference>
<evidence type="ECO:0000256" key="5">
    <source>
        <dbReference type="ARBA" id="ARBA00012756"/>
    </source>
</evidence>
<sequence>MKKSFIIFLNLLLISSIQAQKNDWENQNVTQINKEKPSASLFYDDSSNDVTSLNGIWDFAYFDDVSKVPANAKPTKWNKIQVPSAWEMQGYGTPIYTNQIYPFDKNPPFIAGINGNPVGIYQREFEVNEIQDKEVYVYFGSVSSAFYLWINDQKVGYSQDSWSPATFNISSYLKKGKNTLRMQVFRWSDGSYLEDQDGWRMSGIFRDVFLVEKQAVHIRDYFVKTDLVGDGAQLNLQIDLSNNTKKKINKYKYHVSIKDDEGKVIVMQELGASAVVNISKEIPKIKRWSNEVPNLYTLNVQLKKGKELVDEFQSKIGFRDIAISDKQELLLNGKPIIIKGVNIVEHDPVNGKYVSKERMEKIVKLLKQYNINTVRTAHYPASPYFYKLCDEYGILVIDEANVESQGMKYEEESLAKDTSWQKAHVERLEAMMHRDKNHPSVIMWSFGNEAGNGVNMEAMQRVAKTLDKSRPTHYHIIDGGVSYDIYGGGIIKFGKYDFFGRYQSVDDLIHLGEKGTDRSYLLNEYAHSMGNSTGNLQEYVDVFEKYPNLIGGCIWDWSDQGITKGTDGSYGVKIKDEETAHQKCKTPGQDFYWVYGGSFGDKPNSGSFCINGIVFPDLTTSSKTEEVKKAYKEIAFSLKNFNQGLIEITNKYHVINLNKFDFEWLLLKNGKKISSIPFSISLEGLSKQELTLPQWNFVENSNDEYVLQVSAKLKENSKWAEKGYEIAFEEWVLAPQKTSQMVLKSDKKVSVKDAGSHIEVIASNHKFLFDKASGNLLKAIKSGEEIIAGGMELSFYRAPVDNDRSFRKDWDDFQPDSLDCTVNSFDVRVVGNNAKLLIAKSYKSPNKKIEISTYEVFTVTGEGEVIVDLGLDYYGDALPKSLPRIGYTAKMPRTYDEVSWYGKGPGSSYNDRKTGMRMGIYTATIDELFTNYIKPQANGNRSEVRWVKVGDQNPIQISSQEPINFSLQKFDAYLLAKARFSYQLKENEYNILNIDFEQGPLGNGSCGPAPLKKYCVQPEKSEYKLNFKFFN</sequence>
<keyword evidence="11" id="KW-0732">Signal</keyword>
<dbReference type="Pfam" id="PF16353">
    <property type="entry name" value="LacZ_4"/>
    <property type="match status" value="1"/>
</dbReference>
<dbReference type="EMBL" id="CP007202">
    <property type="protein sequence ID" value="AJR04975.1"/>
    <property type="molecule type" value="Genomic_DNA"/>
</dbReference>
<dbReference type="InterPro" id="IPR006104">
    <property type="entry name" value="Glyco_hydro_2_N"/>
</dbReference>
<evidence type="ECO:0000259" key="12">
    <source>
        <dbReference type="SMART" id="SM01038"/>
    </source>
</evidence>
<dbReference type="SUPFAM" id="SSF74650">
    <property type="entry name" value="Galactose mutarotase-like"/>
    <property type="match status" value="1"/>
</dbReference>
<dbReference type="PRINTS" id="PR00132">
    <property type="entry name" value="GLHYDRLASE2"/>
</dbReference>
<keyword evidence="14" id="KW-1185">Reference proteome</keyword>
<dbReference type="InterPro" id="IPR011013">
    <property type="entry name" value="Gal_mutarotase_sf_dom"/>
</dbReference>
<comment type="similarity">
    <text evidence="3 10">Belongs to the glycosyl hydrolase 2 family.</text>
</comment>
<dbReference type="InterPro" id="IPR006103">
    <property type="entry name" value="Glyco_hydro_2_cat"/>
</dbReference>
<dbReference type="PROSITE" id="PS00608">
    <property type="entry name" value="GLYCOSYL_HYDROL_F2_2"/>
    <property type="match status" value="1"/>
</dbReference>
<evidence type="ECO:0000256" key="1">
    <source>
        <dbReference type="ARBA" id="ARBA00001412"/>
    </source>
</evidence>
<organism evidence="13 14">
    <name type="scientific">Siansivirga zeaxanthinifaciens CC-SAMT-1</name>
    <dbReference type="NCBI Taxonomy" id="1454006"/>
    <lineage>
        <taxon>Bacteria</taxon>
        <taxon>Pseudomonadati</taxon>
        <taxon>Bacteroidota</taxon>
        <taxon>Flavobacteriia</taxon>
        <taxon>Flavobacteriales</taxon>
        <taxon>Flavobacteriaceae</taxon>
        <taxon>Siansivirga</taxon>
    </lineage>
</organism>
<dbReference type="GO" id="GO:0004565">
    <property type="term" value="F:beta-galactosidase activity"/>
    <property type="evidence" value="ECO:0007669"/>
    <property type="project" value="UniProtKB-EC"/>
</dbReference>
<dbReference type="InterPro" id="IPR006101">
    <property type="entry name" value="Glyco_hydro_2"/>
</dbReference>
<reference evidence="13 14" key="1">
    <citation type="submission" date="2014-02" db="EMBL/GenBank/DDBJ databases">
        <authorList>
            <person name="Young C.-C."/>
            <person name="Hameed A."/>
            <person name="Huang H.-C."/>
            <person name="Shahina M."/>
        </authorList>
    </citation>
    <scope>NUCLEOTIDE SEQUENCE [LARGE SCALE GENOMIC DNA]</scope>
    <source>
        <strain evidence="13 14">CC-SAMT-1</strain>
    </source>
</reference>
<dbReference type="HOGENOM" id="CLU_002346_1_1_10"/>
<dbReference type="STRING" id="1454006.AW14_13500"/>
<dbReference type="EC" id="3.2.1.23" evidence="5 10"/>
<evidence type="ECO:0000256" key="7">
    <source>
        <dbReference type="ARBA" id="ARBA00022837"/>
    </source>
</evidence>
<dbReference type="InterPro" id="IPR006102">
    <property type="entry name" value="Ig-like_GH2"/>
</dbReference>
<feature type="signal peptide" evidence="11">
    <location>
        <begin position="1"/>
        <end position="19"/>
    </location>
</feature>
<dbReference type="InterPro" id="IPR008979">
    <property type="entry name" value="Galactose-bd-like_sf"/>
</dbReference>
<dbReference type="SUPFAM" id="SSF51445">
    <property type="entry name" value="(Trans)glycosidases"/>
    <property type="match status" value="1"/>
</dbReference>
<proteinExistence type="inferred from homology"/>
<evidence type="ECO:0000256" key="6">
    <source>
        <dbReference type="ARBA" id="ARBA00022801"/>
    </source>
</evidence>
<dbReference type="PROSITE" id="PS00719">
    <property type="entry name" value="GLYCOSYL_HYDROL_F2_1"/>
    <property type="match status" value="1"/>
</dbReference>
<keyword evidence="8 10" id="KW-0326">Glycosidase</keyword>
<dbReference type="OrthoDB" id="9801077at2"/>
<keyword evidence="6 10" id="KW-0378">Hydrolase</keyword>
<evidence type="ECO:0000256" key="8">
    <source>
        <dbReference type="ARBA" id="ARBA00023295"/>
    </source>
</evidence>
<dbReference type="InterPro" id="IPR023230">
    <property type="entry name" value="Glyco_hydro_2_CS"/>
</dbReference>
<dbReference type="PATRIC" id="fig|1454006.5.peg.2677"/>
<name>A0A0C5WPV5_9FLAO</name>
<evidence type="ECO:0000256" key="3">
    <source>
        <dbReference type="ARBA" id="ARBA00007401"/>
    </source>
</evidence>
<dbReference type="InterPro" id="IPR050347">
    <property type="entry name" value="Bact_Beta-galactosidase"/>
</dbReference>
<dbReference type="PANTHER" id="PTHR46323">
    <property type="entry name" value="BETA-GALACTOSIDASE"/>
    <property type="match status" value="1"/>
</dbReference>
<dbReference type="Proteomes" id="UP000032229">
    <property type="component" value="Chromosome"/>
</dbReference>